<evidence type="ECO:0000313" key="3">
    <source>
        <dbReference type="Proteomes" id="UP000028525"/>
    </source>
</evidence>
<organism evidence="2 3">
    <name type="scientific">Lacrimispora celerecrescens</name>
    <dbReference type="NCBI Taxonomy" id="29354"/>
    <lineage>
        <taxon>Bacteria</taxon>
        <taxon>Bacillati</taxon>
        <taxon>Bacillota</taxon>
        <taxon>Clostridia</taxon>
        <taxon>Lachnospirales</taxon>
        <taxon>Lachnospiraceae</taxon>
        <taxon>Lacrimispora</taxon>
    </lineage>
</organism>
<feature type="transmembrane region" description="Helical" evidence="1">
    <location>
        <begin position="66"/>
        <end position="84"/>
    </location>
</feature>
<keyword evidence="1" id="KW-0812">Transmembrane</keyword>
<sequence length="123" mass="14493">MTVLLRCVLICVSILLTFYVLRRIRHSKMKIEDSIFWVMFALLLVVFSLFPPLADFISRMVGTYSTANFIFTFMIFILLVKVFFQSVKISQLERKMTELIQMLALDREDAREKEEGHHEAHSE</sequence>
<dbReference type="Gene3D" id="1.20.58.390">
    <property type="entry name" value="Neurotransmitter-gated ion-channel transmembrane domain"/>
    <property type="match status" value="1"/>
</dbReference>
<comment type="caution">
    <text evidence="2">The sequence shown here is derived from an EMBL/GenBank/DDBJ whole genome shotgun (WGS) entry which is preliminary data.</text>
</comment>
<feature type="transmembrane region" description="Helical" evidence="1">
    <location>
        <begin position="6"/>
        <end position="22"/>
    </location>
</feature>
<keyword evidence="3" id="KW-1185">Reference proteome</keyword>
<keyword evidence="1" id="KW-0472">Membrane</keyword>
<dbReference type="GO" id="GO:0016740">
    <property type="term" value="F:transferase activity"/>
    <property type="evidence" value="ECO:0007669"/>
    <property type="project" value="UniProtKB-KW"/>
</dbReference>
<evidence type="ECO:0000313" key="2">
    <source>
        <dbReference type="EMBL" id="KEZ91548.1"/>
    </source>
</evidence>
<gene>
    <name evidence="2" type="ORF">IO98_02395</name>
</gene>
<feature type="transmembrane region" description="Helical" evidence="1">
    <location>
        <begin position="34"/>
        <end position="54"/>
    </location>
</feature>
<keyword evidence="1" id="KW-1133">Transmembrane helix</keyword>
<dbReference type="Proteomes" id="UP000028525">
    <property type="component" value="Unassembled WGS sequence"/>
</dbReference>
<dbReference type="Pfam" id="PF10066">
    <property type="entry name" value="DUF2304"/>
    <property type="match status" value="1"/>
</dbReference>
<accession>A0A084JRG4</accession>
<name>A0A084JRG4_9FIRM</name>
<dbReference type="AlphaFoldDB" id="A0A084JRG4"/>
<dbReference type="InterPro" id="IPR038050">
    <property type="entry name" value="Neuro_actylchol_rec"/>
</dbReference>
<protein>
    <submittedName>
        <fullName evidence="2">Glycosyl transferase</fullName>
    </submittedName>
</protein>
<dbReference type="STRING" id="29354.IO98_02395"/>
<reference evidence="2 3" key="1">
    <citation type="submission" date="2014-07" db="EMBL/GenBank/DDBJ databases">
        <title>Draft genome of Clostridium celerecrescens 152B isolated from sediments associated with methane hydrate from Krishna Godavari basin.</title>
        <authorList>
            <person name="Honkalas V.S."/>
            <person name="Dabir A.P."/>
            <person name="Arora P."/>
            <person name="Dhakephalkar P.K."/>
        </authorList>
    </citation>
    <scope>NUCLEOTIDE SEQUENCE [LARGE SCALE GENOMIC DNA]</scope>
    <source>
        <strain evidence="2 3">152B</strain>
    </source>
</reference>
<dbReference type="EMBL" id="JPME01000003">
    <property type="protein sequence ID" value="KEZ91548.1"/>
    <property type="molecule type" value="Genomic_DNA"/>
</dbReference>
<dbReference type="RefSeq" id="WP_038277537.1">
    <property type="nucleotide sequence ID" value="NZ_FYAL01000017.1"/>
</dbReference>
<keyword evidence="2" id="KW-0808">Transferase</keyword>
<dbReference type="InterPro" id="IPR019277">
    <property type="entry name" value="DUF2304"/>
</dbReference>
<evidence type="ECO:0000256" key="1">
    <source>
        <dbReference type="SAM" id="Phobius"/>
    </source>
</evidence>
<dbReference type="OrthoDB" id="2237501at2"/>
<proteinExistence type="predicted"/>